<dbReference type="Pfam" id="PF04248">
    <property type="entry name" value="NTP_transf_9"/>
    <property type="match status" value="1"/>
</dbReference>
<evidence type="ECO:0000313" key="3">
    <source>
        <dbReference type="Proteomes" id="UP000595046"/>
    </source>
</evidence>
<accession>A0A7T1T466</accession>
<evidence type="ECO:0000313" key="2">
    <source>
        <dbReference type="EMBL" id="QPP06045.1"/>
    </source>
</evidence>
<dbReference type="InterPro" id="IPR007361">
    <property type="entry name" value="DUF427"/>
</dbReference>
<evidence type="ECO:0000259" key="1">
    <source>
        <dbReference type="Pfam" id="PF04248"/>
    </source>
</evidence>
<dbReference type="AlphaFoldDB" id="A0A7T1T466"/>
<dbReference type="InterPro" id="IPR038694">
    <property type="entry name" value="DUF427_sf"/>
</dbReference>
<dbReference type="EMBL" id="CP048882">
    <property type="protein sequence ID" value="QPP06045.1"/>
    <property type="molecule type" value="Genomic_DNA"/>
</dbReference>
<feature type="domain" description="DUF427" evidence="1">
    <location>
        <begin position="1"/>
        <end position="87"/>
    </location>
</feature>
<dbReference type="PANTHER" id="PTHR34310:SF5">
    <property type="entry name" value="DUF427 DOMAIN PROTEIN (AFU_ORTHOLOGUE AFUA_3G02220)"/>
    <property type="match status" value="1"/>
</dbReference>
<proteinExistence type="predicted"/>
<organism evidence="2 3">
    <name type="scientific">Streptomyces bathyalis</name>
    <dbReference type="NCBI Taxonomy" id="2710756"/>
    <lineage>
        <taxon>Bacteria</taxon>
        <taxon>Bacillati</taxon>
        <taxon>Actinomycetota</taxon>
        <taxon>Actinomycetes</taxon>
        <taxon>Kitasatosporales</taxon>
        <taxon>Streptomycetaceae</taxon>
        <taxon>Streptomyces</taxon>
    </lineage>
</organism>
<gene>
    <name evidence="2" type="ORF">G4Z16_06130</name>
</gene>
<protein>
    <submittedName>
        <fullName evidence="2">DUF427 domain-containing protein</fullName>
    </submittedName>
</protein>
<dbReference type="Gene3D" id="2.170.150.40">
    <property type="entry name" value="Domain of unknown function (DUF427)"/>
    <property type="match status" value="1"/>
</dbReference>
<sequence>MRAVWKGAVLAQAERTVVVEDNDYFPPESLNRGYVSESRRRSLCLWKGIARYYGLIVDGQDYANAAWCYPHPSLSAKKIKSHVAFSNGVTVEAVPEPGR</sequence>
<dbReference type="Proteomes" id="UP000595046">
    <property type="component" value="Chromosome"/>
</dbReference>
<reference evidence="3" key="1">
    <citation type="submission" date="2020-02" db="EMBL/GenBank/DDBJ databases">
        <title>Streptomyces sp. ASO4wet.</title>
        <authorList>
            <person name="Risdian C."/>
            <person name="Landwehr W."/>
            <person name="Schupp P."/>
            <person name="Wink J."/>
        </authorList>
    </citation>
    <scope>NUCLEOTIDE SEQUENCE [LARGE SCALE GENOMIC DNA]</scope>
    <source>
        <strain evidence="3">ASO4wet</strain>
    </source>
</reference>
<keyword evidence="3" id="KW-1185">Reference proteome</keyword>
<dbReference type="KEGG" id="sbat:G4Z16_06130"/>
<dbReference type="RefSeq" id="WP_197349596.1">
    <property type="nucleotide sequence ID" value="NZ_CP048882.1"/>
</dbReference>
<name>A0A7T1T466_9ACTN</name>
<dbReference type="PANTHER" id="PTHR34310">
    <property type="entry name" value="DUF427 DOMAIN PROTEIN (AFU_ORTHOLOGUE AFUA_3G02220)"/>
    <property type="match status" value="1"/>
</dbReference>